<dbReference type="Pfam" id="PF00313">
    <property type="entry name" value="CSD"/>
    <property type="match status" value="1"/>
</dbReference>
<dbReference type="Gene3D" id="2.40.50.140">
    <property type="entry name" value="Nucleic acid-binding proteins"/>
    <property type="match status" value="1"/>
</dbReference>
<keyword evidence="9" id="KW-1185">Reference proteome</keyword>
<evidence type="ECO:0008006" key="10">
    <source>
        <dbReference type="Google" id="ProtNLM"/>
    </source>
</evidence>
<comment type="caution">
    <text evidence="8">The sequence shown here is derived from an EMBL/GenBank/DDBJ whole genome shotgun (WGS) entry which is preliminary data.</text>
</comment>
<evidence type="ECO:0000259" key="7">
    <source>
        <dbReference type="PROSITE" id="PS51857"/>
    </source>
</evidence>
<name>A0A813GKN0_POLGL</name>
<evidence type="ECO:0000313" key="8">
    <source>
        <dbReference type="EMBL" id="CAE8626722.1"/>
    </source>
</evidence>
<evidence type="ECO:0000256" key="2">
    <source>
        <dbReference type="ARBA" id="ARBA00022771"/>
    </source>
</evidence>
<feature type="compositionally biased region" description="Low complexity" evidence="5">
    <location>
        <begin position="1"/>
        <end position="20"/>
    </location>
</feature>
<gene>
    <name evidence="8" type="ORF">PGLA1383_LOCUS43631</name>
</gene>
<feature type="non-terminal residue" evidence="8">
    <location>
        <position position="213"/>
    </location>
</feature>
<dbReference type="InterPro" id="IPR001876">
    <property type="entry name" value="Znf_RanBP2"/>
</dbReference>
<dbReference type="SUPFAM" id="SSF90209">
    <property type="entry name" value="Ran binding protein zinc finger-like"/>
    <property type="match status" value="1"/>
</dbReference>
<reference evidence="8" key="1">
    <citation type="submission" date="2021-02" db="EMBL/GenBank/DDBJ databases">
        <authorList>
            <person name="Dougan E. K."/>
            <person name="Rhodes N."/>
            <person name="Thang M."/>
            <person name="Chan C."/>
        </authorList>
    </citation>
    <scope>NUCLEOTIDE SEQUENCE</scope>
</reference>
<dbReference type="AlphaFoldDB" id="A0A813GKN0"/>
<dbReference type="SMART" id="SM00547">
    <property type="entry name" value="ZnF_RBZ"/>
    <property type="match status" value="1"/>
</dbReference>
<dbReference type="InterPro" id="IPR036443">
    <property type="entry name" value="Znf_RanBP2_sf"/>
</dbReference>
<dbReference type="InterPro" id="IPR011129">
    <property type="entry name" value="CSD"/>
</dbReference>
<organism evidence="8 9">
    <name type="scientific">Polarella glacialis</name>
    <name type="common">Dinoflagellate</name>
    <dbReference type="NCBI Taxonomy" id="89957"/>
    <lineage>
        <taxon>Eukaryota</taxon>
        <taxon>Sar</taxon>
        <taxon>Alveolata</taxon>
        <taxon>Dinophyceae</taxon>
        <taxon>Suessiales</taxon>
        <taxon>Suessiaceae</taxon>
        <taxon>Polarella</taxon>
    </lineage>
</organism>
<accession>A0A813GKN0</accession>
<dbReference type="SMART" id="SM00357">
    <property type="entry name" value="CSP"/>
    <property type="match status" value="1"/>
</dbReference>
<feature type="region of interest" description="Disordered" evidence="5">
    <location>
        <begin position="1"/>
        <end position="33"/>
    </location>
</feature>
<dbReference type="EMBL" id="CAJNNV010029018">
    <property type="protein sequence ID" value="CAE8626722.1"/>
    <property type="molecule type" value="Genomic_DNA"/>
</dbReference>
<dbReference type="InterPro" id="IPR012340">
    <property type="entry name" value="NA-bd_OB-fold"/>
</dbReference>
<evidence type="ECO:0000256" key="1">
    <source>
        <dbReference type="ARBA" id="ARBA00022723"/>
    </source>
</evidence>
<feature type="compositionally biased region" description="Basic residues" evidence="5">
    <location>
        <begin position="107"/>
        <end position="130"/>
    </location>
</feature>
<dbReference type="SUPFAM" id="SSF50249">
    <property type="entry name" value="Nucleic acid-binding proteins"/>
    <property type="match status" value="1"/>
</dbReference>
<keyword evidence="3" id="KW-0862">Zinc</keyword>
<dbReference type="GO" id="GO:0008270">
    <property type="term" value="F:zinc ion binding"/>
    <property type="evidence" value="ECO:0007669"/>
    <property type="project" value="UniProtKB-KW"/>
</dbReference>
<keyword evidence="2 4" id="KW-0863">Zinc-finger</keyword>
<keyword evidence="1" id="KW-0479">Metal-binding</keyword>
<dbReference type="Gene3D" id="4.10.1060.10">
    <property type="entry name" value="Zinc finger, RanBP2-type"/>
    <property type="match status" value="1"/>
</dbReference>
<sequence length="213" mass="24997">MGRSPSQSSRSGSRGSCSRSGRGRGRKETGTINTWNMDKQFGFVSCDSGRVDLFTHSEYIKDTQQRYEAKNHGMRRGDRIEFEVREPDGGRKSAEAYNVVLVDFKARSRSRSRSRSRRQSRRRSRSRSRRRDPPPRRDRPQQNEKEKRPGDWECPKCGDYQFARNIECRKCQTPKPRDGGGRRPSPSRRRRSPSQRRRSNSRRRDRSKSRSKS</sequence>
<evidence type="ECO:0000256" key="4">
    <source>
        <dbReference type="PROSITE-ProRule" id="PRU00322"/>
    </source>
</evidence>
<dbReference type="PROSITE" id="PS51857">
    <property type="entry name" value="CSD_2"/>
    <property type="match status" value="1"/>
</dbReference>
<dbReference type="PROSITE" id="PS50199">
    <property type="entry name" value="ZF_RANBP2_2"/>
    <property type="match status" value="1"/>
</dbReference>
<evidence type="ECO:0000259" key="6">
    <source>
        <dbReference type="PROSITE" id="PS50199"/>
    </source>
</evidence>
<feature type="region of interest" description="Disordered" evidence="5">
    <location>
        <begin position="167"/>
        <end position="213"/>
    </location>
</feature>
<feature type="region of interest" description="Disordered" evidence="5">
    <location>
        <begin position="107"/>
        <end position="155"/>
    </location>
</feature>
<feature type="domain" description="RanBP2-type" evidence="6">
    <location>
        <begin position="148"/>
        <end position="177"/>
    </location>
</feature>
<dbReference type="InterPro" id="IPR002059">
    <property type="entry name" value="CSP_DNA-bd"/>
</dbReference>
<proteinExistence type="predicted"/>
<evidence type="ECO:0000256" key="5">
    <source>
        <dbReference type="SAM" id="MobiDB-lite"/>
    </source>
</evidence>
<feature type="compositionally biased region" description="Basic residues" evidence="5">
    <location>
        <begin position="185"/>
        <end position="213"/>
    </location>
</feature>
<protein>
    <recommendedName>
        <fullName evidence="10">RanBP2-type domain-containing protein</fullName>
    </recommendedName>
</protein>
<dbReference type="GO" id="GO:0003676">
    <property type="term" value="F:nucleic acid binding"/>
    <property type="evidence" value="ECO:0007669"/>
    <property type="project" value="InterPro"/>
</dbReference>
<evidence type="ECO:0000313" key="9">
    <source>
        <dbReference type="Proteomes" id="UP000654075"/>
    </source>
</evidence>
<feature type="compositionally biased region" description="Basic and acidic residues" evidence="5">
    <location>
        <begin position="131"/>
        <end position="155"/>
    </location>
</feature>
<dbReference type="Proteomes" id="UP000654075">
    <property type="component" value="Unassembled WGS sequence"/>
</dbReference>
<feature type="domain" description="CSD" evidence="7">
    <location>
        <begin position="27"/>
        <end position="101"/>
    </location>
</feature>
<evidence type="ECO:0000256" key="3">
    <source>
        <dbReference type="ARBA" id="ARBA00022833"/>
    </source>
</evidence>
<feature type="compositionally biased region" description="Basic and acidic residues" evidence="5">
    <location>
        <begin position="167"/>
        <end position="181"/>
    </location>
</feature>
<dbReference type="OrthoDB" id="438366at2759"/>